<keyword evidence="1 4" id="KW-0413">Isomerase</keyword>
<dbReference type="RefSeq" id="WP_021782372.1">
    <property type="nucleotide sequence ID" value="NZ_KK214937.1"/>
</dbReference>
<accession>A0A2N1IM18</accession>
<reference evidence="4 5" key="1">
    <citation type="submission" date="2017-12" db="EMBL/GenBank/DDBJ databases">
        <title>Isolation and characterization of an aerobic denitrifying Pseudomonas monteilii CY06 from aquaculture ponds.</title>
        <authorList>
            <person name="Ma Q."/>
            <person name="Cai Y."/>
            <person name="He Z."/>
        </authorList>
    </citation>
    <scope>NUCLEOTIDE SEQUENCE [LARGE SCALE GENOMIC DNA]</scope>
    <source>
        <strain evidence="4 5">CY06</strain>
    </source>
</reference>
<dbReference type="AlphaFoldDB" id="A0A2N1IM18"/>
<dbReference type="SUPFAM" id="SSF52833">
    <property type="entry name" value="Thioredoxin-like"/>
    <property type="match status" value="1"/>
</dbReference>
<comment type="caution">
    <text evidence="4">The sequence shown here is derived from an EMBL/GenBank/DDBJ whole genome shotgun (WGS) entry which is preliminary data.</text>
</comment>
<dbReference type="EMBL" id="PJCG01000061">
    <property type="protein sequence ID" value="PKI19313.1"/>
    <property type="molecule type" value="Genomic_DNA"/>
</dbReference>
<dbReference type="PANTHER" id="PTHR42943:SF2">
    <property type="entry name" value="GLUTATHIONE S-TRANSFERASE KAPPA 1"/>
    <property type="match status" value="1"/>
</dbReference>
<evidence type="ECO:0000313" key="5">
    <source>
        <dbReference type="Proteomes" id="UP000233399"/>
    </source>
</evidence>
<proteinExistence type="inferred from homology"/>
<name>A0A2N1IM18_9PSED</name>
<dbReference type="CDD" id="cd03022">
    <property type="entry name" value="DsbA_HCCA_Iso"/>
    <property type="match status" value="1"/>
</dbReference>
<dbReference type="InterPro" id="IPR036249">
    <property type="entry name" value="Thioredoxin-like_sf"/>
</dbReference>
<comment type="similarity">
    <text evidence="1">Belongs to the GST superfamily. NadH family.</text>
</comment>
<comment type="catalytic activity">
    <reaction evidence="1">
        <text>2-hydroxychromene-2-carboxylate = (3E)-4-(2-hydroxyphenyl)-2-oxobut-3-enoate</text>
        <dbReference type="Rhea" id="RHEA:27401"/>
        <dbReference type="ChEBI" id="CHEBI:59350"/>
        <dbReference type="ChEBI" id="CHEBI:59353"/>
        <dbReference type="EC" id="5.99.1.4"/>
    </reaction>
</comment>
<feature type="domain" description="DSBA-like thioredoxin" evidence="3">
    <location>
        <begin position="5"/>
        <end position="195"/>
    </location>
</feature>
<dbReference type="InterPro" id="IPR051924">
    <property type="entry name" value="GST_Kappa/NadH"/>
</dbReference>
<dbReference type="GO" id="GO:0018845">
    <property type="term" value="F:2-hydroxychromene-2-carboxylate isomerase activity"/>
    <property type="evidence" value="ECO:0007669"/>
    <property type="project" value="UniProtKB-UniRule"/>
</dbReference>
<evidence type="ECO:0000259" key="3">
    <source>
        <dbReference type="Pfam" id="PF01323"/>
    </source>
</evidence>
<dbReference type="GO" id="GO:0004602">
    <property type="term" value="F:glutathione peroxidase activity"/>
    <property type="evidence" value="ECO:0007669"/>
    <property type="project" value="TreeGrafter"/>
</dbReference>
<dbReference type="Gene3D" id="3.40.30.10">
    <property type="entry name" value="Glutaredoxin"/>
    <property type="match status" value="1"/>
</dbReference>
<dbReference type="EC" id="5.99.1.4" evidence="1"/>
<feature type="active site" description="Nucleophile" evidence="2">
    <location>
        <position position="13"/>
    </location>
</feature>
<dbReference type="InterPro" id="IPR001853">
    <property type="entry name" value="DSBA-like_thioredoxin_dom"/>
</dbReference>
<sequence>MHTSVDFFFDLGSPASYLAWTQLPNLCARQGASLHYRPMLLGGVFQATGNASPAMIPAKGRYMFTDLARFAERYGVPFGMPPGFPVNTLTLMRGVTGTQLHSPDRFEALLMVLFTGLWVQRRNLSDSAVLNETLAQAGFDPQVFHALAADSEVKAALKQATEAAVARGVFGAPTCFVGDGMFFGQDRLDFVEEALRQSANSLSS</sequence>
<gene>
    <name evidence="4" type="ORF">CXB65_22755</name>
</gene>
<dbReference type="Proteomes" id="UP000233399">
    <property type="component" value="Unassembled WGS sequence"/>
</dbReference>
<dbReference type="GO" id="GO:0004364">
    <property type="term" value="F:glutathione transferase activity"/>
    <property type="evidence" value="ECO:0007669"/>
    <property type="project" value="TreeGrafter"/>
</dbReference>
<dbReference type="GO" id="GO:0006749">
    <property type="term" value="P:glutathione metabolic process"/>
    <property type="evidence" value="ECO:0007669"/>
    <property type="project" value="TreeGrafter"/>
</dbReference>
<evidence type="ECO:0000313" key="4">
    <source>
        <dbReference type="EMBL" id="PKI19313.1"/>
    </source>
</evidence>
<dbReference type="PIRSF" id="PIRSF006386">
    <property type="entry name" value="HCCAis_GSTk"/>
    <property type="match status" value="1"/>
</dbReference>
<organism evidence="4 5">
    <name type="scientific">Pseudomonas monteilii</name>
    <dbReference type="NCBI Taxonomy" id="76759"/>
    <lineage>
        <taxon>Bacteria</taxon>
        <taxon>Pseudomonadati</taxon>
        <taxon>Pseudomonadota</taxon>
        <taxon>Gammaproteobacteria</taxon>
        <taxon>Pseudomonadales</taxon>
        <taxon>Pseudomonadaceae</taxon>
        <taxon>Pseudomonas</taxon>
    </lineage>
</organism>
<dbReference type="InterPro" id="IPR044087">
    <property type="entry name" value="NahD-like"/>
</dbReference>
<evidence type="ECO:0000256" key="1">
    <source>
        <dbReference type="PIRNR" id="PIRNR006386"/>
    </source>
</evidence>
<protein>
    <recommendedName>
        <fullName evidence="1">2-hydroxychromene-2-carboxylate isomerase</fullName>
        <ecNumber evidence="1">5.99.1.4</ecNumber>
    </recommendedName>
</protein>
<dbReference type="GO" id="GO:1901170">
    <property type="term" value="P:naphthalene catabolic process"/>
    <property type="evidence" value="ECO:0007669"/>
    <property type="project" value="InterPro"/>
</dbReference>
<evidence type="ECO:0000256" key="2">
    <source>
        <dbReference type="PIRSR" id="PIRSR006386-1"/>
    </source>
</evidence>
<dbReference type="Pfam" id="PF01323">
    <property type="entry name" value="DSBA"/>
    <property type="match status" value="1"/>
</dbReference>
<dbReference type="InterPro" id="IPR014440">
    <property type="entry name" value="HCCAis_GSTk"/>
</dbReference>
<dbReference type="PANTHER" id="PTHR42943">
    <property type="entry name" value="GLUTATHIONE S-TRANSFERASE KAPPA"/>
    <property type="match status" value="1"/>
</dbReference>